<dbReference type="SUPFAM" id="SSF54427">
    <property type="entry name" value="NTF2-like"/>
    <property type="match status" value="1"/>
</dbReference>
<dbReference type="Proteomes" id="UP000309992">
    <property type="component" value="Unassembled WGS sequence"/>
</dbReference>
<protein>
    <recommendedName>
        <fullName evidence="1">SnoaL-like domain-containing protein</fullName>
    </recommendedName>
</protein>
<feature type="domain" description="SnoaL-like" evidence="1">
    <location>
        <begin position="32"/>
        <end position="126"/>
    </location>
</feature>
<reference evidence="2 3" key="1">
    <citation type="journal article" date="2015" name="Antonie Van Leeuwenhoek">
        <title>Prauserella endophytica sp. nov., an endophytic actinobacterium isolated from Tamarix taklamakanensis.</title>
        <authorList>
            <person name="Liu J.M."/>
            <person name="Habden X."/>
            <person name="Guo L."/>
            <person name="Tuo L."/>
            <person name="Jiang Z.K."/>
            <person name="Liu S.W."/>
            <person name="Liu X.F."/>
            <person name="Chen L."/>
            <person name="Li R.F."/>
            <person name="Zhang Y.Q."/>
            <person name="Sun C.H."/>
        </authorList>
    </citation>
    <scope>NUCLEOTIDE SEQUENCE [LARGE SCALE GENOMIC DNA]</scope>
    <source>
        <strain evidence="2 3">CGMCC 4.7182</strain>
    </source>
</reference>
<dbReference type="EMBL" id="SWMS01000015">
    <property type="protein sequence ID" value="TKG66640.1"/>
    <property type="molecule type" value="Genomic_DNA"/>
</dbReference>
<accession>A0ABY2RZK5</accession>
<dbReference type="InterPro" id="IPR037401">
    <property type="entry name" value="SnoaL-like"/>
</dbReference>
<sequence length="147" mass="16548">MSEHILAKKALCTLESVDLQRGSESDFYAPYLNLLAPDISLEFGVPSGTPLRRYIHGKAAVEEFFLSGLHELFDELRVDGSVEFVGGMDKVAILGRESYRIRANGRRVEGKAFAIILEFADGLLVRDRRIREMMEFVDAHRFLLGGE</sequence>
<gene>
    <name evidence="2" type="ORF">FCN18_24560</name>
</gene>
<proteinExistence type="predicted"/>
<evidence type="ECO:0000313" key="3">
    <source>
        <dbReference type="Proteomes" id="UP000309992"/>
    </source>
</evidence>
<keyword evidence="3" id="KW-1185">Reference proteome</keyword>
<organism evidence="2 3">
    <name type="scientific">Prauserella endophytica</name>
    <dbReference type="NCBI Taxonomy" id="1592324"/>
    <lineage>
        <taxon>Bacteria</taxon>
        <taxon>Bacillati</taxon>
        <taxon>Actinomycetota</taxon>
        <taxon>Actinomycetes</taxon>
        <taxon>Pseudonocardiales</taxon>
        <taxon>Pseudonocardiaceae</taxon>
        <taxon>Prauserella</taxon>
        <taxon>Prauserella coralliicola group</taxon>
    </lineage>
</organism>
<evidence type="ECO:0000313" key="2">
    <source>
        <dbReference type="EMBL" id="TKG66640.1"/>
    </source>
</evidence>
<evidence type="ECO:0000259" key="1">
    <source>
        <dbReference type="Pfam" id="PF12680"/>
    </source>
</evidence>
<dbReference type="InterPro" id="IPR032710">
    <property type="entry name" value="NTF2-like_dom_sf"/>
</dbReference>
<name>A0ABY2RZK5_9PSEU</name>
<dbReference type="RefSeq" id="WP_137096204.1">
    <property type="nucleotide sequence ID" value="NZ_SWMS01000015.1"/>
</dbReference>
<dbReference type="Pfam" id="PF12680">
    <property type="entry name" value="SnoaL_2"/>
    <property type="match status" value="1"/>
</dbReference>
<comment type="caution">
    <text evidence="2">The sequence shown here is derived from an EMBL/GenBank/DDBJ whole genome shotgun (WGS) entry which is preliminary data.</text>
</comment>
<dbReference type="Gene3D" id="3.10.450.50">
    <property type="match status" value="1"/>
</dbReference>